<dbReference type="AlphaFoldDB" id="D5DE90"/>
<accession>D5DE90</accession>
<reference evidence="2 3" key="1">
    <citation type="journal article" date="2011" name="J. Bacteriol.">
        <title>Genome sequences of the biotechnologically important Bacillus megaterium strains QM B1551 and DSM319.</title>
        <authorList>
            <person name="Eppinger M."/>
            <person name="Bunk B."/>
            <person name="Johns M.A."/>
            <person name="Edirisinghe J.N."/>
            <person name="Kutumbaka K.K."/>
            <person name="Koenig S.S."/>
            <person name="Huot Creasy H."/>
            <person name="Rosovitz M.J."/>
            <person name="Riley D.R."/>
            <person name="Daugherty S."/>
            <person name="Martin M."/>
            <person name="Elbourne L.D."/>
            <person name="Paulsen I."/>
            <person name="Biedendieck R."/>
            <person name="Braun C."/>
            <person name="Grayburn S."/>
            <person name="Dhingra S."/>
            <person name="Lukyanchuk V."/>
            <person name="Ball B."/>
            <person name="Ul-Qamar R."/>
            <person name="Seibel J."/>
            <person name="Bremer E."/>
            <person name="Jahn D."/>
            <person name="Ravel J."/>
            <person name="Vary P.S."/>
        </authorList>
    </citation>
    <scope>NUCLEOTIDE SEQUENCE [LARGE SCALE GENOMIC DNA]</scope>
    <source>
        <strain evidence="3">DSM 319 / IMG 1521</strain>
    </source>
</reference>
<dbReference type="HOGENOM" id="CLU_3149510_0_0_9"/>
<dbReference type="KEGG" id="bmd:BMD_2200"/>
<evidence type="ECO:0000256" key="1">
    <source>
        <dbReference type="SAM" id="MobiDB-lite"/>
    </source>
</evidence>
<feature type="region of interest" description="Disordered" evidence="1">
    <location>
        <begin position="1"/>
        <end position="30"/>
    </location>
</feature>
<dbReference type="Proteomes" id="UP000002365">
    <property type="component" value="Chromosome"/>
</dbReference>
<dbReference type="EMBL" id="CP001982">
    <property type="protein sequence ID" value="ADF39048.1"/>
    <property type="molecule type" value="Genomic_DNA"/>
</dbReference>
<gene>
    <name evidence="2" type="ordered locus">BMD_2200</name>
</gene>
<evidence type="ECO:0000313" key="3">
    <source>
        <dbReference type="Proteomes" id="UP000002365"/>
    </source>
</evidence>
<sequence>MPSFFKNQKSKNNLRSQANQTSSEQTESSLKNLLSGNLTFINRYSYFI</sequence>
<evidence type="ECO:0000313" key="2">
    <source>
        <dbReference type="EMBL" id="ADF39048.1"/>
    </source>
</evidence>
<proteinExistence type="predicted"/>
<protein>
    <submittedName>
        <fullName evidence="2">Uncharacterized protein</fullName>
    </submittedName>
</protein>
<organism evidence="2 3">
    <name type="scientific">Priestia megaterium (strain DSM 319 / IMG 1521)</name>
    <name type="common">Bacillus megaterium</name>
    <dbReference type="NCBI Taxonomy" id="592022"/>
    <lineage>
        <taxon>Bacteria</taxon>
        <taxon>Bacillati</taxon>
        <taxon>Bacillota</taxon>
        <taxon>Bacilli</taxon>
        <taxon>Bacillales</taxon>
        <taxon>Bacillaceae</taxon>
        <taxon>Priestia</taxon>
    </lineage>
</organism>
<name>D5DE90_PRIM3</name>